<evidence type="ECO:0000313" key="4">
    <source>
        <dbReference type="Proteomes" id="UP000258309"/>
    </source>
</evidence>
<keyword evidence="4" id="KW-1185">Reference proteome</keyword>
<evidence type="ECO:0000313" key="3">
    <source>
        <dbReference type="EMBL" id="RFU31087.1"/>
    </source>
</evidence>
<dbReference type="Proteomes" id="UP000258309">
    <property type="component" value="Unassembled WGS sequence"/>
</dbReference>
<gene>
    <name evidence="3" type="ORF">B7463_g5231</name>
</gene>
<dbReference type="OMA" id="HYEPFDI"/>
<feature type="domain" description="C2H2-type" evidence="2">
    <location>
        <begin position="393"/>
        <end position="415"/>
    </location>
</feature>
<name>A0A3E2HCL3_SCYLI</name>
<dbReference type="InterPro" id="IPR058925">
    <property type="entry name" value="zf-C2H2_AcuF"/>
</dbReference>
<dbReference type="PROSITE" id="PS00028">
    <property type="entry name" value="ZINC_FINGER_C2H2_1"/>
    <property type="match status" value="1"/>
</dbReference>
<dbReference type="AlphaFoldDB" id="A0A3E2HCL3"/>
<dbReference type="STRING" id="5539.A0A3E2HCL3"/>
<dbReference type="PANTHER" id="PTHR35391">
    <property type="entry name" value="C2H2-TYPE DOMAIN-CONTAINING PROTEIN-RELATED"/>
    <property type="match status" value="1"/>
</dbReference>
<proteinExistence type="predicted"/>
<reference evidence="3 4" key="1">
    <citation type="submission" date="2018-05" db="EMBL/GenBank/DDBJ databases">
        <title>Draft genome sequence of Scytalidium lignicola DSM 105466, a ubiquitous saprotrophic fungus.</title>
        <authorList>
            <person name="Buettner E."/>
            <person name="Gebauer A.M."/>
            <person name="Hofrichter M."/>
            <person name="Liers C."/>
            <person name="Kellner H."/>
        </authorList>
    </citation>
    <scope>NUCLEOTIDE SEQUENCE [LARGE SCALE GENOMIC DNA]</scope>
    <source>
        <strain evidence="3 4">DSM 105466</strain>
    </source>
</reference>
<organism evidence="3 4">
    <name type="scientific">Scytalidium lignicola</name>
    <name type="common">Hyphomycete</name>
    <dbReference type="NCBI Taxonomy" id="5539"/>
    <lineage>
        <taxon>Eukaryota</taxon>
        <taxon>Fungi</taxon>
        <taxon>Dikarya</taxon>
        <taxon>Ascomycota</taxon>
        <taxon>Pezizomycotina</taxon>
        <taxon>Leotiomycetes</taxon>
        <taxon>Leotiomycetes incertae sedis</taxon>
        <taxon>Scytalidium</taxon>
    </lineage>
</organism>
<feature type="compositionally biased region" description="Acidic residues" evidence="1">
    <location>
        <begin position="498"/>
        <end position="515"/>
    </location>
</feature>
<feature type="region of interest" description="Disordered" evidence="1">
    <location>
        <begin position="498"/>
        <end position="587"/>
    </location>
</feature>
<comment type="caution">
    <text evidence="3">The sequence shown here is derived from an EMBL/GenBank/DDBJ whole genome shotgun (WGS) entry which is preliminary data.</text>
</comment>
<sequence length="608" mass="69255">MSASFTLGRAQKSAITDSVQDAEDISPISTLCHRCLDGYQGLSENLRDTAPDDPCERGFDRDEKLRAAQDSRLRFRAWAVNIAALQKGHLRSSFDFRLKDATELRQRIIRILEGLLKSLENASLIFSGDERNRIWKVGYISDSEEEEVPDDGDDFPNTSELDQLFSAINATNTNLMKLSIIIRNSPSRVDYLKAASRYNFDPRYDIGHVKEKHGSEKGGKEWLQERLGKSITRRRQFLKYREDHHGKLVRDWETNVEDEKQSEKTIALTKATTYVESKVLPQDVKDSSEAGSFGSQTSYDQTVMGEAAENKLTVPPPPKMAFEGIPFEYGESFECPYCYTEQIVKNKAAWKKHVFRDLRPYVCTFKVCNMRMFRSRNEWFTHELQNHRRQWLCVLCATPFASKTPFLIHLASDHHVSESDPQLRALVLQSEESVDSISACPLCDEWEENILDPKRDFKRVFLNEGQNVKPYGTLKQFRRHLGRHMEQLALFALPTAESDELEDDDAGGDKDDSDDSVSAQAADDDEALEKPILSPEDEGHEVGARKVTPRPNESFVPKDEPNSNQSSGLVKGNQDTNNTDGDDSSDEVYNLKADFSHEREWNPSFVSE</sequence>
<protein>
    <recommendedName>
        <fullName evidence="2">C2H2-type domain-containing protein</fullName>
    </recommendedName>
</protein>
<dbReference type="EMBL" id="NCSJ02000084">
    <property type="protein sequence ID" value="RFU31087.1"/>
    <property type="molecule type" value="Genomic_DNA"/>
</dbReference>
<dbReference type="OrthoDB" id="6133115at2759"/>
<evidence type="ECO:0000259" key="2">
    <source>
        <dbReference type="PROSITE" id="PS00028"/>
    </source>
</evidence>
<dbReference type="Pfam" id="PF26082">
    <property type="entry name" value="zf-C2H2_AcuF"/>
    <property type="match status" value="1"/>
</dbReference>
<dbReference type="InterPro" id="IPR013087">
    <property type="entry name" value="Znf_C2H2_type"/>
</dbReference>
<feature type="non-terminal residue" evidence="3">
    <location>
        <position position="608"/>
    </location>
</feature>
<evidence type="ECO:0000256" key="1">
    <source>
        <dbReference type="SAM" id="MobiDB-lite"/>
    </source>
</evidence>
<feature type="non-terminal residue" evidence="3">
    <location>
        <position position="1"/>
    </location>
</feature>
<accession>A0A3E2HCL3</accession>
<dbReference type="PANTHER" id="PTHR35391:SF7">
    <property type="entry name" value="C2H2-TYPE DOMAIN-CONTAINING PROTEIN"/>
    <property type="match status" value="1"/>
</dbReference>